<dbReference type="GO" id="GO:0015562">
    <property type="term" value="F:efflux transmembrane transporter activity"/>
    <property type="evidence" value="ECO:0007669"/>
    <property type="project" value="InterPro"/>
</dbReference>
<name>A0A327VVH8_9BACT</name>
<dbReference type="Gene3D" id="1.20.1600.10">
    <property type="entry name" value="Outer membrane efflux proteins (OEP)"/>
    <property type="match status" value="1"/>
</dbReference>
<protein>
    <submittedName>
        <fullName evidence="2">Outer membrane protein TolC</fullName>
    </submittedName>
</protein>
<feature type="signal peptide" evidence="1">
    <location>
        <begin position="1"/>
        <end position="16"/>
    </location>
</feature>
<dbReference type="RefSeq" id="WP_245950900.1">
    <property type="nucleotide sequence ID" value="NZ_QLMA01000006.1"/>
</dbReference>
<dbReference type="PANTHER" id="PTHR30203:SF24">
    <property type="entry name" value="BLR4935 PROTEIN"/>
    <property type="match status" value="1"/>
</dbReference>
<dbReference type="AlphaFoldDB" id="A0A327VVH8"/>
<evidence type="ECO:0000313" key="3">
    <source>
        <dbReference type="Proteomes" id="UP000249819"/>
    </source>
</evidence>
<evidence type="ECO:0000256" key="1">
    <source>
        <dbReference type="SAM" id="SignalP"/>
    </source>
</evidence>
<sequence length="413" mass="46361">MKRIIIILLFPFAAMAQEKTWTMQQAVDMALEHNKGLKSADAKVNYFRQMVPVSGEIGKTEVALQYGQYNSYVKNDNNISITQSIPFPTTFAAKKKLGESMVEEAKFLKVATRNDLVYQVKESWLQLLFLKEQRQLLLQQDSLFGSFAKSADLRYRTGETRMLEKTAADARKQEVMNLLRQNQADNRIYTSRLKALLGVADSTLLPEAKEGGLSDVSLQLYTDTAAVSAHPYLRYLQQQVITAEKQQQVYSAAILPDITVGYFNQSLIGTPVNASGAPLATGSNRFQGFQVGLALPLWARPLKAKVKAEKQQQEVANLNFENGAIQLKSQFMQALQQYAKQMDNLEYYHNTALPNAALILKQSQLAYNAGEIGYAEHFLNLEQVLGIRQGYLKSLLDNKLAACYIMYLSGNQQ</sequence>
<dbReference type="EMBL" id="QLMA01000006">
    <property type="protein sequence ID" value="RAJ79250.1"/>
    <property type="molecule type" value="Genomic_DNA"/>
</dbReference>
<gene>
    <name evidence="2" type="ORF">CLV59_106311</name>
</gene>
<comment type="caution">
    <text evidence="2">The sequence shown here is derived from an EMBL/GenBank/DDBJ whole genome shotgun (WGS) entry which is preliminary data.</text>
</comment>
<keyword evidence="3" id="KW-1185">Reference proteome</keyword>
<reference evidence="2 3" key="1">
    <citation type="submission" date="2018-06" db="EMBL/GenBank/DDBJ databases">
        <title>Genomic Encyclopedia of Archaeal and Bacterial Type Strains, Phase II (KMG-II): from individual species to whole genera.</title>
        <authorList>
            <person name="Goeker M."/>
        </authorList>
    </citation>
    <scope>NUCLEOTIDE SEQUENCE [LARGE SCALE GENOMIC DNA]</scope>
    <source>
        <strain evidence="2 3">DSM 29821</strain>
    </source>
</reference>
<keyword evidence="1" id="KW-0732">Signal</keyword>
<dbReference type="Proteomes" id="UP000249819">
    <property type="component" value="Unassembled WGS sequence"/>
</dbReference>
<evidence type="ECO:0000313" key="2">
    <source>
        <dbReference type="EMBL" id="RAJ79250.1"/>
    </source>
</evidence>
<dbReference type="SUPFAM" id="SSF56954">
    <property type="entry name" value="Outer membrane efflux proteins (OEP)"/>
    <property type="match status" value="1"/>
</dbReference>
<dbReference type="InterPro" id="IPR010131">
    <property type="entry name" value="MdtP/NodT-like"/>
</dbReference>
<proteinExistence type="predicted"/>
<dbReference type="PANTHER" id="PTHR30203">
    <property type="entry name" value="OUTER MEMBRANE CATION EFFLUX PROTEIN"/>
    <property type="match status" value="1"/>
</dbReference>
<organism evidence="2 3">
    <name type="scientific">Chitinophaga dinghuensis</name>
    <dbReference type="NCBI Taxonomy" id="1539050"/>
    <lineage>
        <taxon>Bacteria</taxon>
        <taxon>Pseudomonadati</taxon>
        <taxon>Bacteroidota</taxon>
        <taxon>Chitinophagia</taxon>
        <taxon>Chitinophagales</taxon>
        <taxon>Chitinophagaceae</taxon>
        <taxon>Chitinophaga</taxon>
    </lineage>
</organism>
<feature type="chain" id="PRO_5016311822" evidence="1">
    <location>
        <begin position="17"/>
        <end position="413"/>
    </location>
</feature>
<accession>A0A327VVH8</accession>